<comment type="caution">
    <text evidence="3">The sequence shown here is derived from an EMBL/GenBank/DDBJ whole genome shotgun (WGS) entry which is preliminary data.</text>
</comment>
<reference evidence="3 5" key="1">
    <citation type="submission" date="2024-10" db="EMBL/GenBank/DDBJ databases">
        <title>Updated reference genomes for cyclostephanoid diatoms.</title>
        <authorList>
            <person name="Roberts W.R."/>
            <person name="Alverson A.J."/>
        </authorList>
    </citation>
    <scope>NUCLEOTIDE SEQUENCE [LARGE SCALE GENOMIC DNA]</scope>
    <source>
        <strain evidence="3 5">AJA232-27</strain>
    </source>
</reference>
<dbReference type="EMBL" id="JALLBG020000203">
    <property type="protein sequence ID" value="KAL3759320.1"/>
    <property type="molecule type" value="Genomic_DNA"/>
</dbReference>
<evidence type="ECO:0000313" key="5">
    <source>
        <dbReference type="Proteomes" id="UP001530293"/>
    </source>
</evidence>
<evidence type="ECO:0000256" key="1">
    <source>
        <dbReference type="SAM" id="MobiDB-lite"/>
    </source>
</evidence>
<dbReference type="EMBL" id="JALLBG020000115">
    <property type="protein sequence ID" value="KAL3763763.1"/>
    <property type="molecule type" value="Genomic_DNA"/>
</dbReference>
<organism evidence="3 5">
    <name type="scientific">Discostella pseudostelligera</name>
    <dbReference type="NCBI Taxonomy" id="259834"/>
    <lineage>
        <taxon>Eukaryota</taxon>
        <taxon>Sar</taxon>
        <taxon>Stramenopiles</taxon>
        <taxon>Ochrophyta</taxon>
        <taxon>Bacillariophyta</taxon>
        <taxon>Coscinodiscophyceae</taxon>
        <taxon>Thalassiosirophycidae</taxon>
        <taxon>Stephanodiscales</taxon>
        <taxon>Stephanodiscaceae</taxon>
        <taxon>Discostella</taxon>
    </lineage>
</organism>
<evidence type="ECO:0000313" key="4">
    <source>
        <dbReference type="EMBL" id="KAL3763763.1"/>
    </source>
</evidence>
<sequence>MAMIDPNNDKDEDQSDTNTIDENDASINNFLEKVVFDPDAPSNENNWFANLVKNDYYTAEALYAGVIVIIGVIVAQDMLRIVKYGGGFHAPFNSGPGKLF</sequence>
<keyword evidence="2" id="KW-0472">Membrane</keyword>
<evidence type="ECO:0000256" key="2">
    <source>
        <dbReference type="SAM" id="Phobius"/>
    </source>
</evidence>
<proteinExistence type="predicted"/>
<keyword evidence="5" id="KW-1185">Reference proteome</keyword>
<feature type="transmembrane region" description="Helical" evidence="2">
    <location>
        <begin position="56"/>
        <end position="75"/>
    </location>
</feature>
<name>A0ABD3M5I5_9STRA</name>
<keyword evidence="2" id="KW-0812">Transmembrane</keyword>
<accession>A0ABD3M5I5</accession>
<keyword evidence="2" id="KW-1133">Transmembrane helix</keyword>
<protein>
    <submittedName>
        <fullName evidence="3">Uncharacterized protein</fullName>
    </submittedName>
</protein>
<evidence type="ECO:0000313" key="3">
    <source>
        <dbReference type="EMBL" id="KAL3759320.1"/>
    </source>
</evidence>
<feature type="compositionally biased region" description="Acidic residues" evidence="1">
    <location>
        <begin position="10"/>
        <end position="22"/>
    </location>
</feature>
<gene>
    <name evidence="3" type="ORF">ACHAWU_006104</name>
    <name evidence="4" type="ORF">ACHAWU_006959</name>
</gene>
<dbReference type="Proteomes" id="UP001530293">
    <property type="component" value="Unassembled WGS sequence"/>
</dbReference>
<dbReference type="AlphaFoldDB" id="A0ABD3M5I5"/>
<feature type="region of interest" description="Disordered" evidence="1">
    <location>
        <begin position="1"/>
        <end position="22"/>
    </location>
</feature>